<dbReference type="InterPro" id="IPR000791">
    <property type="entry name" value="Gpr1/Fun34/SatP-like"/>
</dbReference>
<dbReference type="Pfam" id="PF01184">
    <property type="entry name" value="Gpr1_Fun34_YaaH"/>
    <property type="match status" value="1"/>
</dbReference>
<evidence type="ECO:0000256" key="3">
    <source>
        <dbReference type="ARBA" id="ARBA00022692"/>
    </source>
</evidence>
<dbReference type="InterPro" id="IPR051633">
    <property type="entry name" value="AceTr"/>
</dbReference>
<evidence type="ECO:0000313" key="7">
    <source>
        <dbReference type="EMBL" id="KAL1630304.1"/>
    </source>
</evidence>
<proteinExistence type="inferred from homology"/>
<evidence type="ECO:0000256" key="1">
    <source>
        <dbReference type="ARBA" id="ARBA00004141"/>
    </source>
</evidence>
<keyword evidence="8" id="KW-1185">Reference proteome</keyword>
<name>A0ABR3SVC5_9PEZI</name>
<feature type="transmembrane region" description="Helical" evidence="6">
    <location>
        <begin position="26"/>
        <end position="44"/>
    </location>
</feature>
<feature type="transmembrane region" description="Helical" evidence="6">
    <location>
        <begin position="140"/>
        <end position="161"/>
    </location>
</feature>
<evidence type="ECO:0000313" key="8">
    <source>
        <dbReference type="Proteomes" id="UP001521116"/>
    </source>
</evidence>
<dbReference type="PANTHER" id="PTHR31123">
    <property type="entry name" value="ACCUMULATION OF DYADS PROTEIN 2-RELATED"/>
    <property type="match status" value="1"/>
</dbReference>
<organism evidence="7 8">
    <name type="scientific">Neofusicoccum ribis</name>
    <dbReference type="NCBI Taxonomy" id="45134"/>
    <lineage>
        <taxon>Eukaryota</taxon>
        <taxon>Fungi</taxon>
        <taxon>Dikarya</taxon>
        <taxon>Ascomycota</taxon>
        <taxon>Pezizomycotina</taxon>
        <taxon>Dothideomycetes</taxon>
        <taxon>Dothideomycetes incertae sedis</taxon>
        <taxon>Botryosphaeriales</taxon>
        <taxon>Botryosphaeriaceae</taxon>
        <taxon>Neofusicoccum</taxon>
    </lineage>
</organism>
<sequence length="182" mass="19788">MTGRLVCAASVLYANRAEYLGPLLEQGYVLLWIAVCTVAIHWGVKKFTPPENDAESWNGFVDSTYGDERDQTAFALGAFATTITTLSCALVEWRGLTMANAFIGNFFFIAGIGMVLSAQWELVRGNSYNYTVFSAYVKKAAGSFAFVAGMLGYYSMGNAICKDQGLPSFLFPMGDISARRSG</sequence>
<dbReference type="Proteomes" id="UP001521116">
    <property type="component" value="Unassembled WGS sequence"/>
</dbReference>
<protein>
    <submittedName>
        <fullName evidence="7">Uncharacterized protein</fullName>
    </submittedName>
</protein>
<feature type="transmembrane region" description="Helical" evidence="6">
    <location>
        <begin position="102"/>
        <end position="120"/>
    </location>
</feature>
<comment type="caution">
    <text evidence="7">The sequence shown here is derived from an EMBL/GenBank/DDBJ whole genome shotgun (WGS) entry which is preliminary data.</text>
</comment>
<evidence type="ECO:0000256" key="2">
    <source>
        <dbReference type="ARBA" id="ARBA00005587"/>
    </source>
</evidence>
<evidence type="ECO:0000256" key="6">
    <source>
        <dbReference type="SAM" id="Phobius"/>
    </source>
</evidence>
<accession>A0ABR3SVC5</accession>
<keyword evidence="3 6" id="KW-0812">Transmembrane</keyword>
<keyword evidence="5 6" id="KW-0472">Membrane</keyword>
<dbReference type="EMBL" id="JAJVDC020000048">
    <property type="protein sequence ID" value="KAL1630304.1"/>
    <property type="molecule type" value="Genomic_DNA"/>
</dbReference>
<dbReference type="PANTHER" id="PTHR31123:SF7">
    <property type="entry name" value="MARVEL DOMAIN-CONTAINING PROTEIN"/>
    <property type="match status" value="1"/>
</dbReference>
<evidence type="ECO:0000256" key="4">
    <source>
        <dbReference type="ARBA" id="ARBA00022989"/>
    </source>
</evidence>
<comment type="similarity">
    <text evidence="2">Belongs to the acetate uptake transporter (AceTr) (TC 2.A.96) family.</text>
</comment>
<gene>
    <name evidence="7" type="ORF">SLS56_004976</name>
</gene>
<reference evidence="7 8" key="1">
    <citation type="submission" date="2024-02" db="EMBL/GenBank/DDBJ databases">
        <title>De novo assembly and annotation of 12 fungi associated with fruit tree decline syndrome in Ontario, Canada.</title>
        <authorList>
            <person name="Sulman M."/>
            <person name="Ellouze W."/>
            <person name="Ilyukhin E."/>
        </authorList>
    </citation>
    <scope>NUCLEOTIDE SEQUENCE [LARGE SCALE GENOMIC DNA]</scope>
    <source>
        <strain evidence="7 8">M1-105</strain>
    </source>
</reference>
<evidence type="ECO:0000256" key="5">
    <source>
        <dbReference type="ARBA" id="ARBA00023136"/>
    </source>
</evidence>
<keyword evidence="4 6" id="KW-1133">Transmembrane helix</keyword>
<comment type="subcellular location">
    <subcellularLocation>
        <location evidence="1">Membrane</location>
        <topology evidence="1">Multi-pass membrane protein</topology>
    </subcellularLocation>
</comment>